<gene>
    <name evidence="1" type="ORF">RirG_093160</name>
</gene>
<evidence type="ECO:0000313" key="1">
    <source>
        <dbReference type="EMBL" id="EXX69777.1"/>
    </source>
</evidence>
<name>A0A015JJW2_RHIIW</name>
<reference evidence="1 2" key="1">
    <citation type="submission" date="2014-02" db="EMBL/GenBank/DDBJ databases">
        <title>Single nucleus genome sequencing reveals high similarity among nuclei of an endomycorrhizal fungus.</title>
        <authorList>
            <person name="Lin K."/>
            <person name="Geurts R."/>
            <person name="Zhang Z."/>
            <person name="Limpens E."/>
            <person name="Saunders D.G."/>
            <person name="Mu D."/>
            <person name="Pang E."/>
            <person name="Cao H."/>
            <person name="Cha H."/>
            <person name="Lin T."/>
            <person name="Zhou Q."/>
            <person name="Shang Y."/>
            <person name="Li Y."/>
            <person name="Ivanov S."/>
            <person name="Sharma T."/>
            <person name="Velzen R.V."/>
            <person name="Ruijter N.D."/>
            <person name="Aanen D.K."/>
            <person name="Win J."/>
            <person name="Kamoun S."/>
            <person name="Bisseling T."/>
            <person name="Huang S."/>
        </authorList>
    </citation>
    <scope>NUCLEOTIDE SEQUENCE [LARGE SCALE GENOMIC DNA]</scope>
    <source>
        <strain evidence="2">DAOM197198w</strain>
    </source>
</reference>
<evidence type="ECO:0000313" key="2">
    <source>
        <dbReference type="Proteomes" id="UP000022910"/>
    </source>
</evidence>
<dbReference type="OrthoDB" id="2349456at2759"/>
<comment type="caution">
    <text evidence="1">The sequence shown here is derived from an EMBL/GenBank/DDBJ whole genome shotgun (WGS) entry which is preliminary data.</text>
</comment>
<dbReference type="HOGENOM" id="CLU_2400860_0_0_1"/>
<dbReference type="AlphaFoldDB" id="A0A015JJW2"/>
<protein>
    <submittedName>
        <fullName evidence="1">Uncharacterized protein</fullName>
    </submittedName>
</protein>
<sequence length="93" mass="10592">MANSTMCAKRGKNEAITQPFGTWQVDRSATKEVNGILPKLGIYDFHFQFNNKSSDKKLKSFETEIIQWRRCISCNNYVTFFHGKKGALSVLGI</sequence>
<dbReference type="EMBL" id="JEMT01016782">
    <property type="protein sequence ID" value="EXX69777.1"/>
    <property type="molecule type" value="Genomic_DNA"/>
</dbReference>
<accession>A0A015JJW2</accession>
<proteinExistence type="predicted"/>
<organism evidence="1 2">
    <name type="scientific">Rhizophagus irregularis (strain DAOM 197198w)</name>
    <name type="common">Glomus intraradices</name>
    <dbReference type="NCBI Taxonomy" id="1432141"/>
    <lineage>
        <taxon>Eukaryota</taxon>
        <taxon>Fungi</taxon>
        <taxon>Fungi incertae sedis</taxon>
        <taxon>Mucoromycota</taxon>
        <taxon>Glomeromycotina</taxon>
        <taxon>Glomeromycetes</taxon>
        <taxon>Glomerales</taxon>
        <taxon>Glomeraceae</taxon>
        <taxon>Rhizophagus</taxon>
    </lineage>
</organism>
<keyword evidence="2" id="KW-1185">Reference proteome</keyword>
<dbReference type="Proteomes" id="UP000022910">
    <property type="component" value="Unassembled WGS sequence"/>
</dbReference>